<feature type="chain" id="PRO_5043448325" evidence="1">
    <location>
        <begin position="30"/>
        <end position="733"/>
    </location>
</feature>
<dbReference type="PANTHER" id="PTHR44103">
    <property type="entry name" value="PROPROTEIN CONVERTASE P"/>
    <property type="match status" value="1"/>
</dbReference>
<gene>
    <name evidence="3" type="ORF">ABRP34_08690</name>
</gene>
<feature type="signal peptide" evidence="1">
    <location>
        <begin position="1"/>
        <end position="29"/>
    </location>
</feature>
<dbReference type="PANTHER" id="PTHR44103:SF1">
    <property type="entry name" value="PROPROTEIN CONVERTASE P"/>
    <property type="match status" value="1"/>
</dbReference>
<sequence length="733" mass="77505">MNKSVMPRLASVLLAAGLISGGVAAPSQAAETDNAIDTQSRDAVVTAYKDRYLPAQAEDINWTGSVAGCDPGTQSASSLASGTAAINFFRGLSGLDGIVLTAEQNAKAQAAALMMHAQGRLDHYPTSDWECFTPLGQAGAGTSNLHYTYPRISSISDAIRGYMDDWGGNNVDVGHRRWLLNPATTTMGIGTTSMYNAINVIGGGTSATRANPDFIAFPNAGYFPTQLLPPGRWSLSSGHEVDFSRAGVVVTDAAGTDMKATAYAASKGYGPNTLVFTVPQLQFPRGTEETNYTVKVTGMVRDGMPIDYAYTVKLIDGTVTGPSTPDPTPPQVRENIAVTPVAPTFGGWYYTVPSTPGVRYLVGGIVRDPGTYFVQEVITITAEAKYGYVLQGTTSWSKDLRPVPIIEVEPAAPTFGASSFTIPSIVGVRYTVEGQPKAPGTYPASGRIDVYAEALPGYSVTGNLAWSHTFAPPVTPPSAPPATLPSAPPAAPSIKSQDSVLAIDATGNLWNYGNLKATRVKIGTGWGSFSDIHVADWNRDGYFDILGKTKAGQLYLYRALRGGGFSKETLGASGWQNYTIDVGTWKVADKFPSIVAKHIATGKLLHYANTSGAALRAGVQLGTGWQNLDISLFDWNRDGAMDIVARNAGGQMMLYRTNGKGSFITEKRPVIGAGWQGFTSLTVARGLGGIGTQGLLARTKSGALVYYQANRSAWAAPRTLSANGWAAYVIGSH</sequence>
<accession>A0AAU8EWA3</accession>
<name>A0AAU8EWA3_9MICC</name>
<reference evidence="3" key="1">
    <citation type="submission" date="2024-06" db="EMBL/GenBank/DDBJ databases">
        <title>Biodegradation of dimethachlon by Arthrobacter sp. K5: mechanistic insights and ecological implications.</title>
        <authorList>
            <person name="Hu S."/>
            <person name="Lu P."/>
        </authorList>
    </citation>
    <scope>NUCLEOTIDE SEQUENCE</scope>
    <source>
        <strain evidence="3">K5</strain>
    </source>
</reference>
<dbReference type="EMBL" id="CP159279">
    <property type="protein sequence ID" value="XCH13036.1"/>
    <property type="molecule type" value="Genomic_DNA"/>
</dbReference>
<proteinExistence type="predicted"/>
<dbReference type="InterPro" id="IPR014044">
    <property type="entry name" value="CAP_dom"/>
</dbReference>
<dbReference type="InterPro" id="IPR035940">
    <property type="entry name" value="CAP_sf"/>
</dbReference>
<evidence type="ECO:0000259" key="2">
    <source>
        <dbReference type="Pfam" id="PF00188"/>
    </source>
</evidence>
<evidence type="ECO:0000256" key="1">
    <source>
        <dbReference type="SAM" id="SignalP"/>
    </source>
</evidence>
<dbReference type="Pfam" id="PF00188">
    <property type="entry name" value="CAP"/>
    <property type="match status" value="1"/>
</dbReference>
<organism evidence="3">
    <name type="scientific">Arthrobacter sp. K5</name>
    <dbReference type="NCBI Taxonomy" id="2839623"/>
    <lineage>
        <taxon>Bacteria</taxon>
        <taxon>Bacillati</taxon>
        <taxon>Actinomycetota</taxon>
        <taxon>Actinomycetes</taxon>
        <taxon>Micrococcales</taxon>
        <taxon>Micrococcaceae</taxon>
        <taxon>Arthrobacter</taxon>
    </lineage>
</organism>
<keyword evidence="1" id="KW-0732">Signal</keyword>
<dbReference type="RefSeq" id="WP_353712903.1">
    <property type="nucleotide sequence ID" value="NZ_CP159279.1"/>
</dbReference>
<evidence type="ECO:0000313" key="3">
    <source>
        <dbReference type="EMBL" id="XCH13036.1"/>
    </source>
</evidence>
<dbReference type="SUPFAM" id="SSF69318">
    <property type="entry name" value="Integrin alpha N-terminal domain"/>
    <property type="match status" value="1"/>
</dbReference>
<protein>
    <submittedName>
        <fullName evidence="3">CAP domain-containing protein</fullName>
    </submittedName>
</protein>
<dbReference type="AlphaFoldDB" id="A0AAU8EWA3"/>
<dbReference type="InterPro" id="IPR028994">
    <property type="entry name" value="Integrin_alpha_N"/>
</dbReference>
<dbReference type="Gene3D" id="3.40.33.10">
    <property type="entry name" value="CAP"/>
    <property type="match status" value="1"/>
</dbReference>
<dbReference type="SUPFAM" id="SSF55797">
    <property type="entry name" value="PR-1-like"/>
    <property type="match status" value="1"/>
</dbReference>
<feature type="domain" description="SCP" evidence="2">
    <location>
        <begin position="84"/>
        <end position="191"/>
    </location>
</feature>